<evidence type="ECO:0000259" key="6">
    <source>
        <dbReference type="Pfam" id="PF09864"/>
    </source>
</evidence>
<keyword evidence="1 5" id="KW-0732">Signal</keyword>
<evidence type="ECO:0000313" key="8">
    <source>
        <dbReference type="Proteomes" id="UP000217771"/>
    </source>
</evidence>
<evidence type="ECO:0000256" key="4">
    <source>
        <dbReference type="ARBA" id="ARBA00023288"/>
    </source>
</evidence>
<name>A0A2A2ES84_9GAMM</name>
<dbReference type="Gene3D" id="2.40.128.200">
    <property type="match status" value="1"/>
</dbReference>
<evidence type="ECO:0000313" key="7">
    <source>
        <dbReference type="EMBL" id="PAU75143.1"/>
    </source>
</evidence>
<proteinExistence type="predicted"/>
<evidence type="ECO:0000256" key="2">
    <source>
        <dbReference type="ARBA" id="ARBA00023136"/>
    </source>
</evidence>
<feature type="signal peptide" evidence="5">
    <location>
        <begin position="1"/>
        <end position="24"/>
    </location>
</feature>
<gene>
    <name evidence="7" type="ORF">CK498_18500</name>
</gene>
<dbReference type="RefSeq" id="WP_095622338.1">
    <property type="nucleotide sequence ID" value="NZ_NSKB01000007.1"/>
</dbReference>
<comment type="caution">
    <text evidence="7">The sequence shown here is derived from an EMBL/GenBank/DDBJ whole genome shotgun (WGS) entry which is preliminary data.</text>
</comment>
<feature type="chain" id="PRO_5012064585" evidence="5">
    <location>
        <begin position="25"/>
        <end position="259"/>
    </location>
</feature>
<feature type="domain" description="C-type lysozyme inhibitor" evidence="6">
    <location>
        <begin position="78"/>
        <end position="136"/>
    </location>
</feature>
<keyword evidence="3" id="KW-0564">Palmitate</keyword>
<evidence type="ECO:0000256" key="3">
    <source>
        <dbReference type="ARBA" id="ARBA00023139"/>
    </source>
</evidence>
<reference evidence="7 8" key="1">
    <citation type="submission" date="2017-08" db="EMBL/GenBank/DDBJ databases">
        <title>Halomonas alkalisoli sp. nov., isolated from saline alkaline soil.</title>
        <authorList>
            <person name="Wang D."/>
            <person name="Zhang G."/>
        </authorList>
    </citation>
    <scope>NUCLEOTIDE SEQUENCE [LARGE SCALE GENOMIC DNA]</scope>
    <source>
        <strain evidence="7 8">WRN001</strain>
    </source>
</reference>
<keyword evidence="8" id="KW-1185">Reference proteome</keyword>
<dbReference type="Pfam" id="PF09864">
    <property type="entry name" value="MliC"/>
    <property type="match status" value="1"/>
</dbReference>
<dbReference type="OrthoDB" id="5348860at2"/>
<dbReference type="EMBL" id="NSKB01000007">
    <property type="protein sequence ID" value="PAU75143.1"/>
    <property type="molecule type" value="Genomic_DNA"/>
</dbReference>
<protein>
    <submittedName>
        <fullName evidence="7">C-type lysozyme, inhibitor</fullName>
    </submittedName>
</protein>
<evidence type="ECO:0000256" key="1">
    <source>
        <dbReference type="ARBA" id="ARBA00022729"/>
    </source>
</evidence>
<dbReference type="InterPro" id="IPR018660">
    <property type="entry name" value="MliC"/>
</dbReference>
<evidence type="ECO:0000256" key="5">
    <source>
        <dbReference type="SAM" id="SignalP"/>
    </source>
</evidence>
<sequence length="259" mass="27887">MTPSPSLARVAGIACGALWLAGCAAPQSSDEPPPAVVDSTGATAVTDERSAAEVAASEPAPLLPSLFFPGSAERFVAWRCQPAQDLVSAYGDDELRLWSRQGAYRLAPAVVASGARYTVDDLSFWNKGDEALVESDNGRLDCQQDLTRSTMTRADRPGVMFHGRGNEPGWIVSLDHDAPRLSLLLDYGERELNLPYRVTMMDNANGRVRLVSGAAEQPFLLELEARACFDDMKGDPFPVRVTLTLDGQTYRGCGQGIAP</sequence>
<dbReference type="SUPFAM" id="SSF141488">
    <property type="entry name" value="YdhA-like"/>
    <property type="match status" value="1"/>
</dbReference>
<keyword evidence="2" id="KW-0472">Membrane</keyword>
<keyword evidence="4" id="KW-0449">Lipoprotein</keyword>
<organism evidence="7 8">
    <name type="scientific">Halomonas salipaludis</name>
    <dbReference type="NCBI Taxonomy" id="2032625"/>
    <lineage>
        <taxon>Bacteria</taxon>
        <taxon>Pseudomonadati</taxon>
        <taxon>Pseudomonadota</taxon>
        <taxon>Gammaproteobacteria</taxon>
        <taxon>Oceanospirillales</taxon>
        <taxon>Halomonadaceae</taxon>
        <taxon>Halomonas</taxon>
    </lineage>
</organism>
<dbReference type="AlphaFoldDB" id="A0A2A2ES84"/>
<dbReference type="InterPro" id="IPR036328">
    <property type="entry name" value="MliC_sf"/>
</dbReference>
<accession>A0A2A2ES84</accession>
<dbReference type="Proteomes" id="UP000217771">
    <property type="component" value="Unassembled WGS sequence"/>
</dbReference>